<evidence type="ECO:0000313" key="5">
    <source>
        <dbReference type="Proteomes" id="UP000248724"/>
    </source>
</evidence>
<accession>A0A934JVZ1</accession>
<dbReference type="AlphaFoldDB" id="A0A2W5Z7G5"/>
<accession>A0A2W5Z7G5</accession>
<sequence length="553" mass="56557">MPQVIYTEPGDEIVDLVERVRNAPDADVALVLNPGTTGLQTPLNVRLLRQLGTRAGKNVSVISGDPYIQELSRVGGLPTYASVPAFERGIQTIRPHRADGPTDAAGAGAGAGLLFAPPGGPPPPPPARTAAGMGAAAAARSPLAGRRRPLYFVAAGLVILGLILLLVVAPSAKITITLTGTPLTANPTIQGSPDPTNGSQPDHIVTSVVTSDQSSQFTATPSGKQQVPAAAANAVLVFSTTLPQGTQFDVPKSTEFDTQDAAPIRFYATQDTQVCIGPNGTTPANCPAGVTPNNSVPVQDGTAEAKGNVGANTITKWPQNPCPAPPRPPFFPGCTATDLSETNPNPATGGADAKTNTVASQSDVSGWTQQSAAAQQTLTGQVNQDMQNKAGGKTLAKDPGGNGVTVACAATPPLPAVNAVFGTAQITVACHGKAAAYNPTDVTAAAKADLQQQVAQGDTLATDAINCTKTAVTQAADDGTVVLSVQCTSFSRPAIDIGALKGQLTGHSPGDARSIIEHRLNHVKNVTVSQSPIPFFWLPFFASRIEIDESTGP</sequence>
<keyword evidence="2" id="KW-0472">Membrane</keyword>
<dbReference type="Proteomes" id="UP000248724">
    <property type="component" value="Unassembled WGS sequence"/>
</dbReference>
<evidence type="ECO:0000313" key="4">
    <source>
        <dbReference type="EMBL" id="PZR81233.1"/>
    </source>
</evidence>
<feature type="region of interest" description="Disordered" evidence="1">
    <location>
        <begin position="336"/>
        <end position="373"/>
    </location>
</feature>
<comment type="caution">
    <text evidence="4">The sequence shown here is derived from an EMBL/GenBank/DDBJ whole genome shotgun (WGS) entry which is preliminary data.</text>
</comment>
<evidence type="ECO:0000256" key="2">
    <source>
        <dbReference type="SAM" id="Phobius"/>
    </source>
</evidence>
<evidence type="ECO:0000313" key="6">
    <source>
        <dbReference type="Proteomes" id="UP000606991"/>
    </source>
</evidence>
<reference evidence="4" key="2">
    <citation type="submission" date="2018-05" db="EMBL/GenBank/DDBJ databases">
        <authorList>
            <person name="Ferrari B."/>
        </authorList>
    </citation>
    <scope>NUCLEOTIDE SEQUENCE</scope>
    <source>
        <strain evidence="4">RRmetagenome_bin12</strain>
    </source>
</reference>
<keyword evidence="2" id="KW-0812">Transmembrane</keyword>
<feature type="compositionally biased region" description="Polar residues" evidence="1">
    <location>
        <begin position="354"/>
        <end position="367"/>
    </location>
</feature>
<reference evidence="3 6" key="3">
    <citation type="submission" date="2020-10" db="EMBL/GenBank/DDBJ databases">
        <title>Ca. Dormibacterota MAGs.</title>
        <authorList>
            <person name="Montgomery K."/>
        </authorList>
    </citation>
    <scope>NUCLEOTIDE SEQUENCE [LARGE SCALE GENOMIC DNA]</scope>
    <source>
        <strain evidence="3">SC8812_S17_18</strain>
    </source>
</reference>
<dbReference type="EMBL" id="JAEKNS010000097">
    <property type="protein sequence ID" value="MBJ7595029.1"/>
    <property type="molecule type" value="Genomic_DNA"/>
</dbReference>
<proteinExistence type="predicted"/>
<dbReference type="RefSeq" id="WP_337311765.1">
    <property type="nucleotide sequence ID" value="NZ_JAEKNS010000097.1"/>
</dbReference>
<dbReference type="EMBL" id="QHBU01000119">
    <property type="protein sequence ID" value="PZR81233.1"/>
    <property type="molecule type" value="Genomic_DNA"/>
</dbReference>
<dbReference type="Proteomes" id="UP000606991">
    <property type="component" value="Unassembled WGS sequence"/>
</dbReference>
<gene>
    <name evidence="4" type="ORF">DLM65_06415</name>
    <name evidence="3" type="ORF">JF886_09255</name>
</gene>
<organism evidence="4 5">
    <name type="scientific">Candidatus Aeolococcus gillhamiae</name>
    <dbReference type="NCBI Taxonomy" id="3127015"/>
    <lineage>
        <taxon>Bacteria</taxon>
        <taxon>Bacillati</taxon>
        <taxon>Candidatus Dormiibacterota</taxon>
        <taxon>Candidatus Dormibacteria</taxon>
        <taxon>Candidatus Aeolococcales</taxon>
        <taxon>Candidatus Aeolococcaceae</taxon>
        <taxon>Candidatus Aeolococcus</taxon>
    </lineage>
</organism>
<feature type="transmembrane region" description="Helical" evidence="2">
    <location>
        <begin position="150"/>
        <end position="169"/>
    </location>
</feature>
<evidence type="ECO:0000256" key="1">
    <source>
        <dbReference type="SAM" id="MobiDB-lite"/>
    </source>
</evidence>
<evidence type="ECO:0000313" key="3">
    <source>
        <dbReference type="EMBL" id="MBJ7595029.1"/>
    </source>
</evidence>
<protein>
    <recommendedName>
        <fullName evidence="7">Baseplate protein J-like domain-containing protein</fullName>
    </recommendedName>
</protein>
<evidence type="ECO:0008006" key="7">
    <source>
        <dbReference type="Google" id="ProtNLM"/>
    </source>
</evidence>
<feature type="compositionally biased region" description="Polar residues" evidence="1">
    <location>
        <begin position="337"/>
        <end position="346"/>
    </location>
</feature>
<name>A0A2W5Z7G5_9BACT</name>
<keyword evidence="2" id="KW-1133">Transmembrane helix</keyword>
<reference evidence="4 5" key="1">
    <citation type="journal article" date="2017" name="Nature">
        <title>Atmospheric trace gases support primary production in Antarctic desert surface soil.</title>
        <authorList>
            <person name="Ji M."/>
            <person name="Greening C."/>
            <person name="Vanwonterghem I."/>
            <person name="Carere C.R."/>
            <person name="Bay S.K."/>
            <person name="Steen J.A."/>
            <person name="Montgomery K."/>
            <person name="Lines T."/>
            <person name="Beardall J."/>
            <person name="van Dorst J."/>
            <person name="Snape I."/>
            <person name="Stott M.B."/>
            <person name="Hugenholtz P."/>
            <person name="Ferrari B.C."/>
        </authorList>
    </citation>
    <scope>NUCLEOTIDE SEQUENCE [LARGE SCALE GENOMIC DNA]</scope>
    <source>
        <strain evidence="4">RRmetagenome_bin12</strain>
    </source>
</reference>